<dbReference type="Proteomes" id="UP001189624">
    <property type="component" value="Chromosome 10"/>
</dbReference>
<protein>
    <submittedName>
        <fullName evidence="2">Uncharacterized protein</fullName>
    </submittedName>
</protein>
<accession>A0AA86W212</accession>
<feature type="region of interest" description="Disordered" evidence="1">
    <location>
        <begin position="16"/>
        <end position="47"/>
    </location>
</feature>
<dbReference type="EMBL" id="OY731407">
    <property type="protein sequence ID" value="CAJ1976962.1"/>
    <property type="molecule type" value="Genomic_DNA"/>
</dbReference>
<organism evidence="2 3">
    <name type="scientific">Sphenostylis stenocarpa</name>
    <dbReference type="NCBI Taxonomy" id="92480"/>
    <lineage>
        <taxon>Eukaryota</taxon>
        <taxon>Viridiplantae</taxon>
        <taxon>Streptophyta</taxon>
        <taxon>Embryophyta</taxon>
        <taxon>Tracheophyta</taxon>
        <taxon>Spermatophyta</taxon>
        <taxon>Magnoliopsida</taxon>
        <taxon>eudicotyledons</taxon>
        <taxon>Gunneridae</taxon>
        <taxon>Pentapetalae</taxon>
        <taxon>rosids</taxon>
        <taxon>fabids</taxon>
        <taxon>Fabales</taxon>
        <taxon>Fabaceae</taxon>
        <taxon>Papilionoideae</taxon>
        <taxon>50 kb inversion clade</taxon>
        <taxon>NPAAA clade</taxon>
        <taxon>indigoferoid/millettioid clade</taxon>
        <taxon>Phaseoleae</taxon>
        <taxon>Sphenostylis</taxon>
    </lineage>
</organism>
<evidence type="ECO:0000256" key="1">
    <source>
        <dbReference type="SAM" id="MobiDB-lite"/>
    </source>
</evidence>
<gene>
    <name evidence="2" type="ORF">AYBTSS11_LOCUS29105</name>
</gene>
<evidence type="ECO:0000313" key="3">
    <source>
        <dbReference type="Proteomes" id="UP001189624"/>
    </source>
</evidence>
<keyword evidence="3" id="KW-1185">Reference proteome</keyword>
<proteinExistence type="predicted"/>
<dbReference type="AlphaFoldDB" id="A0AA86W212"/>
<name>A0AA86W212_9FABA</name>
<dbReference type="Gramene" id="rna-AYBTSS11_LOCUS29105">
    <property type="protein sequence ID" value="CAJ1976962.1"/>
    <property type="gene ID" value="gene-AYBTSS11_LOCUS29105"/>
</dbReference>
<sequence>MQSLSRKFHQFSECPNLANEGMGRHGKFDDDHGEDGEKDNDEKNGGAGRAVALGVTADRCAFYNCEYCTLGTLSHPLQVHRVYNRTEQKLSTGKSWLCIPEVMGELHMHIREDHGDLLQEWFLHSLSWINV</sequence>
<reference evidence="2" key="1">
    <citation type="submission" date="2023-10" db="EMBL/GenBank/DDBJ databases">
        <authorList>
            <person name="Domelevo Entfellner J.-B."/>
        </authorList>
    </citation>
    <scope>NUCLEOTIDE SEQUENCE</scope>
</reference>
<evidence type="ECO:0000313" key="2">
    <source>
        <dbReference type="EMBL" id="CAJ1976962.1"/>
    </source>
</evidence>